<evidence type="ECO:0000313" key="3">
    <source>
        <dbReference type="Proteomes" id="UP000017396"/>
    </source>
</evidence>
<evidence type="ECO:0008006" key="4">
    <source>
        <dbReference type="Google" id="ProtNLM"/>
    </source>
</evidence>
<keyword evidence="1" id="KW-0732">Signal</keyword>
<feature type="chain" id="PRO_5004663618" description="Curlin-associated protein" evidence="1">
    <location>
        <begin position="26"/>
        <end position="113"/>
    </location>
</feature>
<reference evidence="2 3" key="1">
    <citation type="journal article" date="2013" name="PLoS ONE">
        <title>Cultivation and Complete Genome Sequencing of Gloeobacter kilaueensis sp. nov., from a Lava Cave in Kilauea Caldera, Hawai'i.</title>
        <authorList>
            <person name="Saw J.H."/>
            <person name="Schatz M."/>
            <person name="Brown M.V."/>
            <person name="Kunkel D.D."/>
            <person name="Foster J.S."/>
            <person name="Shick H."/>
            <person name="Christensen S."/>
            <person name="Hou S."/>
            <person name="Wan X."/>
            <person name="Donachie S.P."/>
        </authorList>
    </citation>
    <scope>NUCLEOTIDE SEQUENCE [LARGE SCALE GENOMIC DNA]</scope>
    <source>
        <strain evidence="3">JS</strain>
    </source>
</reference>
<dbReference type="RefSeq" id="WP_023172825.1">
    <property type="nucleotide sequence ID" value="NC_022600.1"/>
</dbReference>
<proteinExistence type="predicted"/>
<keyword evidence="3" id="KW-1185">Reference proteome</keyword>
<dbReference type="HOGENOM" id="CLU_2129889_0_0_3"/>
<dbReference type="EMBL" id="CP003587">
    <property type="protein sequence ID" value="AGY57721.1"/>
    <property type="molecule type" value="Genomic_DNA"/>
</dbReference>
<dbReference type="OrthoDB" id="9928997at2"/>
<sequence>MSTKVYRAFGLALALSTLTAAAAMADVTQTAVGIQEGAQSQYLQGRGYQSGISVQNMGQFQRARPSFYGENIQQTAAGVQSVQQAQEGYGRVNQSLVDLRNLRQRQFSGGFRY</sequence>
<feature type="signal peptide" evidence="1">
    <location>
        <begin position="1"/>
        <end position="25"/>
    </location>
</feature>
<name>U5QFK6_GLOK1</name>
<dbReference type="Proteomes" id="UP000017396">
    <property type="component" value="Chromosome"/>
</dbReference>
<gene>
    <name evidence="2" type="ORF">GKIL_1475</name>
</gene>
<dbReference type="KEGG" id="glj:GKIL_1475"/>
<evidence type="ECO:0000256" key="1">
    <source>
        <dbReference type="SAM" id="SignalP"/>
    </source>
</evidence>
<accession>U5QFK6</accession>
<evidence type="ECO:0000313" key="2">
    <source>
        <dbReference type="EMBL" id="AGY57721.1"/>
    </source>
</evidence>
<organism evidence="2 3">
    <name type="scientific">Gloeobacter kilaueensis (strain ATCC BAA-2537 / CCAP 1431/1 / ULC 316 / JS1)</name>
    <dbReference type="NCBI Taxonomy" id="1183438"/>
    <lineage>
        <taxon>Bacteria</taxon>
        <taxon>Bacillati</taxon>
        <taxon>Cyanobacteriota</taxon>
        <taxon>Cyanophyceae</taxon>
        <taxon>Gloeobacterales</taxon>
        <taxon>Gloeobacteraceae</taxon>
        <taxon>Gloeobacter</taxon>
    </lineage>
</organism>
<dbReference type="STRING" id="1183438.GKIL_1475"/>
<protein>
    <recommendedName>
        <fullName evidence="4">Curlin-associated protein</fullName>
    </recommendedName>
</protein>
<dbReference type="AlphaFoldDB" id="U5QFK6"/>